<evidence type="ECO:0000256" key="1">
    <source>
        <dbReference type="ARBA" id="ARBA00022801"/>
    </source>
</evidence>
<dbReference type="InterPro" id="IPR029058">
    <property type="entry name" value="AB_hydrolase_fold"/>
</dbReference>
<gene>
    <name evidence="2" type="ORF">LCGC14_2325830</name>
</gene>
<dbReference type="Gene3D" id="3.40.50.1820">
    <property type="entry name" value="alpha/beta hydrolase"/>
    <property type="match status" value="1"/>
</dbReference>
<dbReference type="InterPro" id="IPR052382">
    <property type="entry name" value="ABHD10_acyl-thioesterase"/>
</dbReference>
<feature type="non-terminal residue" evidence="2">
    <location>
        <position position="65"/>
    </location>
</feature>
<dbReference type="PANTHER" id="PTHR16138">
    <property type="entry name" value="MYCOPHENOLIC ACID ACYL-GLUCURONIDE ESTERASE, MITOCHONDRIAL"/>
    <property type="match status" value="1"/>
</dbReference>
<proteinExistence type="predicted"/>
<reference evidence="2" key="1">
    <citation type="journal article" date="2015" name="Nature">
        <title>Complex archaea that bridge the gap between prokaryotes and eukaryotes.</title>
        <authorList>
            <person name="Spang A."/>
            <person name="Saw J.H."/>
            <person name="Jorgensen S.L."/>
            <person name="Zaremba-Niedzwiedzka K."/>
            <person name="Martijn J."/>
            <person name="Lind A.E."/>
            <person name="van Eijk R."/>
            <person name="Schleper C."/>
            <person name="Guy L."/>
            <person name="Ettema T.J."/>
        </authorList>
    </citation>
    <scope>NUCLEOTIDE SEQUENCE</scope>
</reference>
<evidence type="ECO:0000313" key="2">
    <source>
        <dbReference type="EMBL" id="KKL48405.1"/>
    </source>
</evidence>
<organism evidence="2">
    <name type="scientific">marine sediment metagenome</name>
    <dbReference type="NCBI Taxonomy" id="412755"/>
    <lineage>
        <taxon>unclassified sequences</taxon>
        <taxon>metagenomes</taxon>
        <taxon>ecological metagenomes</taxon>
    </lineage>
</organism>
<accession>A0A0F9ETW4</accession>
<keyword evidence="1" id="KW-0378">Hydrolase</keyword>
<dbReference type="EMBL" id="LAZR01033331">
    <property type="protein sequence ID" value="KKL48405.1"/>
    <property type="molecule type" value="Genomic_DNA"/>
</dbReference>
<comment type="caution">
    <text evidence="2">The sequence shown here is derived from an EMBL/GenBank/DDBJ whole genome shotgun (WGS) entry which is preliminary data.</text>
</comment>
<dbReference type="AlphaFoldDB" id="A0A0F9ETW4"/>
<evidence type="ECO:0008006" key="3">
    <source>
        <dbReference type="Google" id="ProtNLM"/>
    </source>
</evidence>
<sequence>MSDSKFIDTPEGRRIAYHKTDGAGPCVVFLGGLKSDMMGTKAVYLEDWARAEGRAFLRFDYSGHG</sequence>
<protein>
    <recommendedName>
        <fullName evidence="3">Alpha/beta hydrolase</fullName>
    </recommendedName>
</protein>
<name>A0A0F9ETW4_9ZZZZ</name>
<dbReference type="GO" id="GO:0016787">
    <property type="term" value="F:hydrolase activity"/>
    <property type="evidence" value="ECO:0007669"/>
    <property type="project" value="UniProtKB-KW"/>
</dbReference>
<dbReference type="SUPFAM" id="SSF53474">
    <property type="entry name" value="alpha/beta-Hydrolases"/>
    <property type="match status" value="1"/>
</dbReference>
<dbReference type="PANTHER" id="PTHR16138:SF7">
    <property type="entry name" value="PALMITOYL-PROTEIN THIOESTERASE ABHD10, MITOCHONDRIAL"/>
    <property type="match status" value="1"/>
</dbReference>